<dbReference type="EMBL" id="JACIDZ010000009">
    <property type="protein sequence ID" value="MBB4122946.1"/>
    <property type="molecule type" value="Genomic_DNA"/>
</dbReference>
<dbReference type="Proteomes" id="UP000530571">
    <property type="component" value="Unassembled WGS sequence"/>
</dbReference>
<protein>
    <submittedName>
        <fullName evidence="1">Uncharacterized protein</fullName>
    </submittedName>
</protein>
<proteinExistence type="predicted"/>
<name>A0A7W6KKG3_9HYPH</name>
<reference evidence="1 2" key="1">
    <citation type="submission" date="2020-08" db="EMBL/GenBank/DDBJ databases">
        <title>Genomic Encyclopedia of Type Strains, Phase IV (KMG-IV): sequencing the most valuable type-strain genomes for metagenomic binning, comparative biology and taxonomic classification.</title>
        <authorList>
            <person name="Goeker M."/>
        </authorList>
    </citation>
    <scope>NUCLEOTIDE SEQUENCE [LARGE SCALE GENOMIC DNA]</scope>
    <source>
        <strain evidence="1 2">DSM 28101</strain>
    </source>
</reference>
<sequence length="103" mass="11551">MMISSIDTSVSDTLKTHAMAFDRCRGTGANLSPGETARFAHLLHTLAKLARNMELELDVHRRWEARCKEGDALEQEALLKFEQIIADPEGKVVRPDFKGGRRS</sequence>
<keyword evidence="2" id="KW-1185">Reference proteome</keyword>
<evidence type="ECO:0000313" key="1">
    <source>
        <dbReference type="EMBL" id="MBB4122946.1"/>
    </source>
</evidence>
<accession>A0A7W6KKG3</accession>
<dbReference type="RefSeq" id="WP_183487408.1">
    <property type="nucleotide sequence ID" value="NZ_JACIDZ010000009.1"/>
</dbReference>
<evidence type="ECO:0000313" key="2">
    <source>
        <dbReference type="Proteomes" id="UP000530571"/>
    </source>
</evidence>
<organism evidence="1 2">
    <name type="scientific">Martelella radicis</name>
    <dbReference type="NCBI Taxonomy" id="1397476"/>
    <lineage>
        <taxon>Bacteria</taxon>
        <taxon>Pseudomonadati</taxon>
        <taxon>Pseudomonadota</taxon>
        <taxon>Alphaproteobacteria</taxon>
        <taxon>Hyphomicrobiales</taxon>
        <taxon>Aurantimonadaceae</taxon>
        <taxon>Martelella</taxon>
    </lineage>
</organism>
<gene>
    <name evidence="1" type="ORF">GGR30_002881</name>
</gene>
<comment type="caution">
    <text evidence="1">The sequence shown here is derived from an EMBL/GenBank/DDBJ whole genome shotgun (WGS) entry which is preliminary data.</text>
</comment>
<dbReference type="AlphaFoldDB" id="A0A7W6KKG3"/>